<dbReference type="AlphaFoldDB" id="A0A081S2P5"/>
<dbReference type="PATRIC" id="fig|1393735.3.peg.94"/>
<reference evidence="2 3" key="1">
    <citation type="submission" date="2014-03" db="EMBL/GenBank/DDBJ databases">
        <title>Draft Genome of Photorhabdus temperata Meg1.</title>
        <authorList>
            <person name="Hurst S.G.IV."/>
            <person name="Morris K."/>
            <person name="Thomas K."/>
            <person name="Tisa L.S."/>
        </authorList>
    </citation>
    <scope>NUCLEOTIDE SEQUENCE [LARGE SCALE GENOMIC DNA]</scope>
    <source>
        <strain evidence="2 3">Meg1</strain>
    </source>
</reference>
<evidence type="ECO:0000313" key="2">
    <source>
        <dbReference type="EMBL" id="KER05198.1"/>
    </source>
</evidence>
<accession>A0A081S2P5</accession>
<dbReference type="InterPro" id="IPR033455">
    <property type="entry name" value="AbiEi_3_N"/>
</dbReference>
<proteinExistence type="predicted"/>
<evidence type="ECO:0000313" key="3">
    <source>
        <dbReference type="Proteomes" id="UP000028002"/>
    </source>
</evidence>
<organism evidence="2 3">
    <name type="scientific">Photorhabdus temperata subsp. temperata Meg1</name>
    <dbReference type="NCBI Taxonomy" id="1393735"/>
    <lineage>
        <taxon>Bacteria</taxon>
        <taxon>Pseudomonadati</taxon>
        <taxon>Pseudomonadota</taxon>
        <taxon>Gammaproteobacteria</taxon>
        <taxon>Enterobacterales</taxon>
        <taxon>Morganellaceae</taxon>
        <taxon>Photorhabdus</taxon>
    </lineage>
</organism>
<sequence>MAKPLNWILNNTAPGQILLQSWLSAHGIDRSVSWKYVQNGWLERLAFGVYFRTGRTPDWVDAVQCLQAQWNSQVHVAGLTSLNQQGFSHYLELRRTHVWLCLPTRTYLPGWLNYFNNIKWSAISDRSLNIELGDFLTDIMISGRTIKSSSMELAAYEIANSVPKLITFTYADELFQGLSSLSPRKLQKILSSSQSIRTNRVFLFLAHHNRHIWASRLNETEIKLGTGNRQVEVGGKLDTTYKITAPSKFIDKECFHG</sequence>
<feature type="domain" description="Transcriptional regulator AbiEi antitoxin N-terminal" evidence="1">
    <location>
        <begin position="3"/>
        <end position="93"/>
    </location>
</feature>
<name>A0A081S2P5_PHOTE</name>
<protein>
    <submittedName>
        <fullName evidence="2">Protein of unknwon function (DUF2893)</fullName>
    </submittedName>
</protein>
<dbReference type="Pfam" id="PF11459">
    <property type="entry name" value="AbiEi_3"/>
    <property type="match status" value="1"/>
</dbReference>
<dbReference type="InterPro" id="IPR021561">
    <property type="entry name" value="AbiEi_3"/>
</dbReference>
<dbReference type="Pfam" id="PF17194">
    <property type="entry name" value="AbiEi_3_N"/>
    <property type="match status" value="1"/>
</dbReference>
<comment type="caution">
    <text evidence="2">The sequence shown here is derived from an EMBL/GenBank/DDBJ whole genome shotgun (WGS) entry which is preliminary data.</text>
</comment>
<dbReference type="RefSeq" id="WP_036836753.1">
    <property type="nucleotide sequence ID" value="NZ_CAWLUD010000001.1"/>
</dbReference>
<dbReference type="EMBL" id="JGVH01000001">
    <property type="protein sequence ID" value="KER05198.1"/>
    <property type="molecule type" value="Genomic_DNA"/>
</dbReference>
<gene>
    <name evidence="2" type="ORF">MEG1DRAFT_00093</name>
</gene>
<dbReference type="Proteomes" id="UP000028002">
    <property type="component" value="Unassembled WGS sequence"/>
</dbReference>
<evidence type="ECO:0000259" key="1">
    <source>
        <dbReference type="Pfam" id="PF17194"/>
    </source>
</evidence>